<gene>
    <name evidence="1" type="ORF">LPW39_03910</name>
</gene>
<protein>
    <recommendedName>
        <fullName evidence="3">Phage tail protein</fullName>
    </recommendedName>
</protein>
<keyword evidence="2" id="KW-1185">Reference proteome</keyword>
<dbReference type="RefSeq" id="WP_230771495.1">
    <property type="nucleotide sequence ID" value="NZ_JAJNCT010000005.1"/>
</dbReference>
<sequence length="310" mass="33548">MYVLVPKQIGDSSMLAGSIPAVDTAAGEVAWTAGAAVAKDAERVYGQRVYKCAVVPTNLNIPPDQDPVSWNDMRPSNRWAPFDSYVQTTQVNRKGSLTYVLKVPFITGLALHGLTGKRLQITVTDGVGGVNLITPVDTGLNLPRVGWWNYFFGERTAIKSFRIESIPSKSSTVITVTVTADPTQPVGIGWMSIGTWTAFGMTSVGMPSGTQYGANAEIQNYSYRKDFDDGTFRVVPRGSAVNLSLPVIIDAEDANRLFSLIERLKDTPVSVYASSIGKYRYLATVGFISIGWQPHTTVSTSITVNVKGVV</sequence>
<organism evidence="1 2">
    <name type="scientific">Comamonas koreensis</name>
    <dbReference type="NCBI Taxonomy" id="160825"/>
    <lineage>
        <taxon>Bacteria</taxon>
        <taxon>Pseudomonadati</taxon>
        <taxon>Pseudomonadota</taxon>
        <taxon>Betaproteobacteria</taxon>
        <taxon>Burkholderiales</taxon>
        <taxon>Comamonadaceae</taxon>
        <taxon>Comamonas</taxon>
    </lineage>
</organism>
<name>A0AAW4XU68_9BURK</name>
<evidence type="ECO:0000313" key="2">
    <source>
        <dbReference type="Proteomes" id="UP001199260"/>
    </source>
</evidence>
<dbReference type="Proteomes" id="UP001199260">
    <property type="component" value="Unassembled WGS sequence"/>
</dbReference>
<reference evidence="1 2" key="1">
    <citation type="submission" date="2021-11" db="EMBL/GenBank/DDBJ databases">
        <title>Genome sequence.</title>
        <authorList>
            <person name="Sun Q."/>
        </authorList>
    </citation>
    <scope>NUCLEOTIDE SEQUENCE [LARGE SCALE GENOMIC DNA]</scope>
    <source>
        <strain evidence="1 2">KCTC 12005</strain>
    </source>
</reference>
<dbReference type="AlphaFoldDB" id="A0AAW4XU68"/>
<proteinExistence type="predicted"/>
<comment type="caution">
    <text evidence="1">The sequence shown here is derived from an EMBL/GenBank/DDBJ whole genome shotgun (WGS) entry which is preliminary data.</text>
</comment>
<evidence type="ECO:0008006" key="3">
    <source>
        <dbReference type="Google" id="ProtNLM"/>
    </source>
</evidence>
<accession>A0AAW4XU68</accession>
<evidence type="ECO:0000313" key="1">
    <source>
        <dbReference type="EMBL" id="MCD2164279.1"/>
    </source>
</evidence>
<dbReference type="EMBL" id="JAJNCT010000005">
    <property type="protein sequence ID" value="MCD2164279.1"/>
    <property type="molecule type" value="Genomic_DNA"/>
</dbReference>